<reference evidence="1 2" key="1">
    <citation type="submission" date="2018-11" db="EMBL/GenBank/DDBJ databases">
        <authorList>
            <consortium name="Pathogen Informatics"/>
        </authorList>
    </citation>
    <scope>NUCLEOTIDE SEQUENCE [LARGE SCALE GENOMIC DNA]</scope>
</reference>
<dbReference type="Proteomes" id="UP000281553">
    <property type="component" value="Unassembled WGS sequence"/>
</dbReference>
<proteinExistence type="predicted"/>
<protein>
    <submittedName>
        <fullName evidence="1">Uncharacterized protein</fullName>
    </submittedName>
</protein>
<evidence type="ECO:0000313" key="1">
    <source>
        <dbReference type="EMBL" id="VDN37347.1"/>
    </source>
</evidence>
<dbReference type="EMBL" id="UYRU01090708">
    <property type="protein sequence ID" value="VDN37347.1"/>
    <property type="molecule type" value="Genomic_DNA"/>
</dbReference>
<keyword evidence="2" id="KW-1185">Reference proteome</keyword>
<organism evidence="1 2">
    <name type="scientific">Dibothriocephalus latus</name>
    <name type="common">Fish tapeworm</name>
    <name type="synonym">Diphyllobothrium latum</name>
    <dbReference type="NCBI Taxonomy" id="60516"/>
    <lineage>
        <taxon>Eukaryota</taxon>
        <taxon>Metazoa</taxon>
        <taxon>Spiralia</taxon>
        <taxon>Lophotrochozoa</taxon>
        <taxon>Platyhelminthes</taxon>
        <taxon>Cestoda</taxon>
        <taxon>Eucestoda</taxon>
        <taxon>Diphyllobothriidea</taxon>
        <taxon>Diphyllobothriidae</taxon>
        <taxon>Dibothriocephalus</taxon>
    </lineage>
</organism>
<accession>A0A3P7NUG9</accession>
<dbReference type="AlphaFoldDB" id="A0A3P7NUG9"/>
<sequence>MGDLLFRCVRDTSHLEGVFMNPVYVDVWLKLVGLAGLVEILPPPLPSYPSLSACCSFCSSPNVPFSSHTKSLQLVD</sequence>
<gene>
    <name evidence="1" type="ORF">DILT_LOCUS17293</name>
</gene>
<evidence type="ECO:0000313" key="2">
    <source>
        <dbReference type="Proteomes" id="UP000281553"/>
    </source>
</evidence>
<dbReference type="OrthoDB" id="10531263at2759"/>
<name>A0A3P7NUG9_DIBLA</name>